<dbReference type="InterPro" id="IPR017853">
    <property type="entry name" value="GH"/>
</dbReference>
<dbReference type="AlphaFoldDB" id="A0A5S9IR15"/>
<sequence length="839" mass="96672">MRKVIFVVISLAIGVFIGNHLNHFLAIKIKDKKLPQPLKNINETTPRTLKLRMVDMGGVGIVTNPKDWGNSYSHNTRRFENVFLTEEPFVSREAFEKVFVDYCKYIDHTAALGFNAIEIPGFLKLVDFKLLGSGREVYAPDSVYIKRHEVLRHFYRRFFDYAQQKNMQVFLKTDMVALNGALKKYFHKNIGSLDVENKKFWTVYQKGLQELFTHFPQVRGMIIRVGEAGAVYNRPGYDYGSELLVRSITSVQKMLRAFLEVAEQNKRFIMFRTWSVGVGEVGHMHTNPHDYKKVLGELDSENLIISTKLCQGDFWNHLPLNPTLFRGKHKRVVELQARREFEAFNVIPNYLGPLHHTALNSFLQHNENIHGIWLWTQSGGPLRRGPMMTYPFHGLWLWTDANVYSSAMIAQNPHEPVEKWTRSWVAQNFGEDEKVITTMCELLQDSHQITAQGLTIPTFARKYIVGLGLEVPPVIYCYWDIVDSSTSIASHLYFVSRNNIDETISEIFALLHKIKEKRKAFSIIKPKITKGRHWLPAIERSLAYQENLFETLAYHKKFLLKFYQWVDNGGTKDNWRKAIESYHRARKTHYEKYKGNLDFPAYNFTLADFGSHQALKSLWVIWLARILVIAILTILVLYYKGKDFLASTAVIATLLLWLFTSFTAPTFSCINTIAFIIYFVGLKKWIVPRTHFSKTMLPLIIFSMFICVILSLRGPFYFWLNFWTNDSFRLLLCGVSSLCILGHICIVLTNNFHQSCPKLLMVLGVLLVFYGSVFTIGGFENMLACFNDELLAIPGMTSRILGITTHLNIPTVLPYYVLYMGATLCALGIIPCLRKGSIK</sequence>
<dbReference type="OrthoDB" id="339499at2"/>
<gene>
    <name evidence="2" type="ORF">UABAM_04387</name>
</gene>
<feature type="transmembrane region" description="Helical" evidence="1">
    <location>
        <begin position="699"/>
        <end position="722"/>
    </location>
</feature>
<dbReference type="EMBL" id="AP019860">
    <property type="protein sequence ID" value="BBM86001.1"/>
    <property type="molecule type" value="Genomic_DNA"/>
</dbReference>
<feature type="transmembrane region" description="Helical" evidence="1">
    <location>
        <begin position="619"/>
        <end position="639"/>
    </location>
</feature>
<organism evidence="2 3">
    <name type="scientific">Uabimicrobium amorphum</name>
    <dbReference type="NCBI Taxonomy" id="2596890"/>
    <lineage>
        <taxon>Bacteria</taxon>
        <taxon>Pseudomonadati</taxon>
        <taxon>Planctomycetota</taxon>
        <taxon>Candidatus Uabimicrobiia</taxon>
        <taxon>Candidatus Uabimicrobiales</taxon>
        <taxon>Candidatus Uabimicrobiaceae</taxon>
        <taxon>Candidatus Uabimicrobium</taxon>
    </lineage>
</organism>
<feature type="transmembrane region" description="Helical" evidence="1">
    <location>
        <begin position="728"/>
        <end position="748"/>
    </location>
</feature>
<protein>
    <recommendedName>
        <fullName evidence="4">Glycosyl hydrolase family 67 C-terminal domain-containing protein</fullName>
    </recommendedName>
</protein>
<feature type="transmembrane region" description="Helical" evidence="1">
    <location>
        <begin position="644"/>
        <end position="664"/>
    </location>
</feature>
<dbReference type="KEGG" id="uam:UABAM_04387"/>
<dbReference type="RefSeq" id="WP_151970081.1">
    <property type="nucleotide sequence ID" value="NZ_AP019860.1"/>
</dbReference>
<evidence type="ECO:0000256" key="1">
    <source>
        <dbReference type="SAM" id="Phobius"/>
    </source>
</evidence>
<dbReference type="Proteomes" id="UP000326354">
    <property type="component" value="Chromosome"/>
</dbReference>
<keyword evidence="1" id="KW-0812">Transmembrane</keyword>
<name>A0A5S9IR15_UABAM</name>
<dbReference type="Gene3D" id="3.20.20.80">
    <property type="entry name" value="Glycosidases"/>
    <property type="match status" value="1"/>
</dbReference>
<keyword evidence="1" id="KW-0472">Membrane</keyword>
<evidence type="ECO:0000313" key="3">
    <source>
        <dbReference type="Proteomes" id="UP000326354"/>
    </source>
</evidence>
<dbReference type="SUPFAM" id="SSF51445">
    <property type="entry name" value="(Trans)glycosidases"/>
    <property type="match status" value="1"/>
</dbReference>
<evidence type="ECO:0008006" key="4">
    <source>
        <dbReference type="Google" id="ProtNLM"/>
    </source>
</evidence>
<keyword evidence="3" id="KW-1185">Reference proteome</keyword>
<feature type="transmembrane region" description="Helical" evidence="1">
    <location>
        <begin position="760"/>
        <end position="779"/>
    </location>
</feature>
<feature type="transmembrane region" description="Helical" evidence="1">
    <location>
        <begin position="670"/>
        <end position="687"/>
    </location>
</feature>
<evidence type="ECO:0000313" key="2">
    <source>
        <dbReference type="EMBL" id="BBM86001.1"/>
    </source>
</evidence>
<accession>A0A5S9IR15</accession>
<feature type="transmembrane region" description="Helical" evidence="1">
    <location>
        <begin position="813"/>
        <end position="833"/>
    </location>
</feature>
<keyword evidence="1" id="KW-1133">Transmembrane helix</keyword>
<reference evidence="2 3" key="1">
    <citation type="submission" date="2019-08" db="EMBL/GenBank/DDBJ databases">
        <title>Complete genome sequence of Candidatus Uab amorphum.</title>
        <authorList>
            <person name="Shiratori T."/>
            <person name="Suzuki S."/>
            <person name="Kakizawa Y."/>
            <person name="Ishida K."/>
        </authorList>
    </citation>
    <scope>NUCLEOTIDE SEQUENCE [LARGE SCALE GENOMIC DNA]</scope>
    <source>
        <strain evidence="2 3">SRT547</strain>
    </source>
</reference>
<proteinExistence type="predicted"/>